<keyword evidence="11 14" id="KW-0482">Metalloprotease</keyword>
<comment type="cofactor">
    <cofactor evidence="14 16">
        <name>Zn(2+)</name>
        <dbReference type="ChEBI" id="CHEBI:29105"/>
    </cofactor>
    <text evidence="14 16">Binds 1 zinc ion per subunit.</text>
</comment>
<evidence type="ECO:0000256" key="17">
    <source>
        <dbReference type="PROSITE-ProRule" id="PRU00703"/>
    </source>
</evidence>
<evidence type="ECO:0000256" key="11">
    <source>
        <dbReference type="ARBA" id="ARBA00023049"/>
    </source>
</evidence>
<gene>
    <name evidence="19" type="ORF">A2Z21_05460</name>
</gene>
<dbReference type="InterPro" id="IPR000644">
    <property type="entry name" value="CBS_dom"/>
</dbReference>
<feature type="transmembrane region" description="Helical" evidence="14">
    <location>
        <begin position="120"/>
        <end position="140"/>
    </location>
</feature>
<dbReference type="AlphaFoldDB" id="A0A1F5V472"/>
<evidence type="ECO:0000256" key="4">
    <source>
        <dbReference type="ARBA" id="ARBA00022670"/>
    </source>
</evidence>
<evidence type="ECO:0000256" key="8">
    <source>
        <dbReference type="ARBA" id="ARBA00022801"/>
    </source>
</evidence>
<evidence type="ECO:0000256" key="7">
    <source>
        <dbReference type="ARBA" id="ARBA00022737"/>
    </source>
</evidence>
<feature type="binding site" evidence="16">
    <location>
        <position position="80"/>
    </location>
    <ligand>
        <name>Zn(2+)</name>
        <dbReference type="ChEBI" id="CHEBI:29105"/>
        <note>catalytic</note>
    </ligand>
</feature>
<feature type="transmembrane region" description="Helical" evidence="14">
    <location>
        <begin position="199"/>
        <end position="221"/>
    </location>
</feature>
<feature type="domain" description="CBS" evidence="18">
    <location>
        <begin position="327"/>
        <end position="384"/>
    </location>
</feature>
<keyword evidence="12 17" id="KW-0129">CBS domain</keyword>
<evidence type="ECO:0000256" key="10">
    <source>
        <dbReference type="ARBA" id="ARBA00022989"/>
    </source>
</evidence>
<feature type="transmembrane region" description="Helical" evidence="14">
    <location>
        <begin position="160"/>
        <end position="178"/>
    </location>
</feature>
<dbReference type="STRING" id="1817864.A2Z21_05460"/>
<keyword evidence="3 14" id="KW-1003">Cell membrane</keyword>
<dbReference type="SMART" id="SM00116">
    <property type="entry name" value="CBS"/>
    <property type="match status" value="2"/>
</dbReference>
<evidence type="ECO:0000256" key="15">
    <source>
        <dbReference type="PIRSR" id="PIRSR006404-1"/>
    </source>
</evidence>
<evidence type="ECO:0000256" key="9">
    <source>
        <dbReference type="ARBA" id="ARBA00022833"/>
    </source>
</evidence>
<evidence type="ECO:0000313" key="19">
    <source>
        <dbReference type="EMBL" id="OGF57701.1"/>
    </source>
</evidence>
<keyword evidence="4 14" id="KW-0645">Protease</keyword>
<dbReference type="PROSITE" id="PS51371">
    <property type="entry name" value="CBS"/>
    <property type="match status" value="2"/>
</dbReference>
<evidence type="ECO:0000256" key="16">
    <source>
        <dbReference type="PIRSR" id="PIRSR006404-2"/>
    </source>
</evidence>
<dbReference type="PANTHER" id="PTHR39188:SF3">
    <property type="entry name" value="STAGE IV SPORULATION PROTEIN FB"/>
    <property type="match status" value="1"/>
</dbReference>
<dbReference type="PANTHER" id="PTHR39188">
    <property type="entry name" value="MEMBRANE-ASSOCIATED ZINC METALLOPROTEASE M50B"/>
    <property type="match status" value="1"/>
</dbReference>
<feature type="binding site" evidence="16">
    <location>
        <position position="84"/>
    </location>
    <ligand>
        <name>Zn(2+)</name>
        <dbReference type="ChEBI" id="CHEBI:29105"/>
        <note>catalytic</note>
    </ligand>
</feature>
<evidence type="ECO:0000259" key="18">
    <source>
        <dbReference type="PROSITE" id="PS51371"/>
    </source>
</evidence>
<accession>A0A1F5V472</accession>
<organism evidence="19 20">
    <name type="scientific">Fraserbacteria sp. (strain RBG_16_55_9)</name>
    <dbReference type="NCBI Taxonomy" id="1817864"/>
    <lineage>
        <taxon>Bacteria</taxon>
        <taxon>Candidatus Fraseribacteriota</taxon>
    </lineage>
</organism>
<comment type="similarity">
    <text evidence="2 14">Belongs to the peptidase M50B family.</text>
</comment>
<dbReference type="GO" id="GO:0008237">
    <property type="term" value="F:metallopeptidase activity"/>
    <property type="evidence" value="ECO:0007669"/>
    <property type="project" value="UniProtKB-UniRule"/>
</dbReference>
<name>A0A1F5V472_FRAXR</name>
<sequence>MRANLAVRNALRLGKVFHIEIGLDYSWFIVFALVTWTLSANYFPDIYPSWPRFYPSLGEGIYWIVGLVTSLLFFASVLAHELGHSVVALRTGLPVQSITLFIFGGVARIGREPTRPRQELLIAIAGPAVSALLGLLFWALSASWPNPRSPLAALSEWLSYTNFALALFNLIPGFPLDGGRVLRAILWSIGGNLVRATRIASWIGRGVAYLFILGGLLLALLDGDWLSGIWLAFIGWFLDNAASMSYQQLALREMLSSRVTREVLQSDLPQVRRDLTLDRFIQEVLLKTGRRSFPVMDNGRPLGIISLHHVKTIPKASWATTTVEAAMTPLERTIQVGPEDTLARVLEQMTVDGINQVLVIQDEKLLGLISREQLLSFIQTRAELGM</sequence>
<keyword evidence="9 14" id="KW-0862">Zinc</keyword>
<evidence type="ECO:0000256" key="5">
    <source>
        <dbReference type="ARBA" id="ARBA00022692"/>
    </source>
</evidence>
<keyword evidence="6 14" id="KW-0479">Metal-binding</keyword>
<keyword evidence="13 14" id="KW-0472">Membrane</keyword>
<comment type="caution">
    <text evidence="19">The sequence shown here is derived from an EMBL/GenBank/DDBJ whole genome shotgun (WGS) entry which is preliminary data.</text>
</comment>
<feature type="active site" evidence="15">
    <location>
        <position position="81"/>
    </location>
</feature>
<keyword evidence="5 14" id="KW-0812">Transmembrane</keyword>
<dbReference type="GO" id="GO:0006508">
    <property type="term" value="P:proteolysis"/>
    <property type="evidence" value="ECO:0007669"/>
    <property type="project" value="UniProtKB-KW"/>
</dbReference>
<dbReference type="CDD" id="cd06164">
    <property type="entry name" value="S2P-M50_SpoIVFB_CBS"/>
    <property type="match status" value="1"/>
</dbReference>
<dbReference type="Pfam" id="PF02163">
    <property type="entry name" value="Peptidase_M50"/>
    <property type="match status" value="2"/>
</dbReference>
<dbReference type="Gene3D" id="3.10.580.10">
    <property type="entry name" value="CBS-domain"/>
    <property type="match status" value="1"/>
</dbReference>
<comment type="subcellular location">
    <subcellularLocation>
        <location evidence="1 14">Cell membrane</location>
        <topology evidence="1 14">Multi-pass membrane protein</topology>
    </subcellularLocation>
</comment>
<dbReference type="InterPro" id="IPR008915">
    <property type="entry name" value="Peptidase_M50"/>
</dbReference>
<keyword evidence="10 14" id="KW-1133">Transmembrane helix</keyword>
<dbReference type="GO" id="GO:0046872">
    <property type="term" value="F:metal ion binding"/>
    <property type="evidence" value="ECO:0007669"/>
    <property type="project" value="UniProtKB-UniRule"/>
</dbReference>
<dbReference type="Pfam" id="PF00571">
    <property type="entry name" value="CBS"/>
    <property type="match status" value="2"/>
</dbReference>
<dbReference type="InterPro" id="IPR046342">
    <property type="entry name" value="CBS_dom_sf"/>
</dbReference>
<keyword evidence="7" id="KW-0677">Repeat</keyword>
<dbReference type="Proteomes" id="UP000179157">
    <property type="component" value="Unassembled WGS sequence"/>
</dbReference>
<dbReference type="PIRSF" id="PIRSF006404">
    <property type="entry name" value="UCP006404_Pept_M50_CBS"/>
    <property type="match status" value="1"/>
</dbReference>
<evidence type="ECO:0000256" key="14">
    <source>
        <dbReference type="PIRNR" id="PIRNR006404"/>
    </source>
</evidence>
<reference evidence="19 20" key="1">
    <citation type="journal article" date="2016" name="Nat. Commun.">
        <title>Thousands of microbial genomes shed light on interconnected biogeochemical processes in an aquifer system.</title>
        <authorList>
            <person name="Anantharaman K."/>
            <person name="Brown C.T."/>
            <person name="Hug L.A."/>
            <person name="Sharon I."/>
            <person name="Castelle C.J."/>
            <person name="Probst A.J."/>
            <person name="Thomas B.C."/>
            <person name="Singh A."/>
            <person name="Wilkins M.J."/>
            <person name="Karaoz U."/>
            <person name="Brodie E.L."/>
            <person name="Williams K.H."/>
            <person name="Hubbard S.S."/>
            <person name="Banfield J.F."/>
        </authorList>
    </citation>
    <scope>NUCLEOTIDE SEQUENCE [LARGE SCALE GENOMIC DNA]</scope>
    <source>
        <strain evidence="20">RBG_16_55_9</strain>
    </source>
</reference>
<protein>
    <recommendedName>
        <fullName evidence="14">Zinc metalloprotease</fullName>
    </recommendedName>
</protein>
<dbReference type="EMBL" id="MFGX01000006">
    <property type="protein sequence ID" value="OGF57701.1"/>
    <property type="molecule type" value="Genomic_DNA"/>
</dbReference>
<feature type="binding site" evidence="16">
    <location>
        <position position="177"/>
    </location>
    <ligand>
        <name>Zn(2+)</name>
        <dbReference type="ChEBI" id="CHEBI:29105"/>
        <note>catalytic</note>
    </ligand>
</feature>
<evidence type="ECO:0000256" key="12">
    <source>
        <dbReference type="ARBA" id="ARBA00023122"/>
    </source>
</evidence>
<evidence type="ECO:0000256" key="6">
    <source>
        <dbReference type="ARBA" id="ARBA00022723"/>
    </source>
</evidence>
<dbReference type="InterPro" id="IPR016483">
    <property type="entry name" value="UCP006404_Pept_M50_CBS"/>
</dbReference>
<feature type="transmembrane region" description="Helical" evidence="14">
    <location>
        <begin position="60"/>
        <end position="80"/>
    </location>
</feature>
<evidence type="ECO:0000256" key="3">
    <source>
        <dbReference type="ARBA" id="ARBA00022475"/>
    </source>
</evidence>
<evidence type="ECO:0000256" key="2">
    <source>
        <dbReference type="ARBA" id="ARBA00007931"/>
    </source>
</evidence>
<feature type="transmembrane region" description="Helical" evidence="14">
    <location>
        <begin position="21"/>
        <end position="40"/>
    </location>
</feature>
<dbReference type="GO" id="GO:0005886">
    <property type="term" value="C:plasma membrane"/>
    <property type="evidence" value="ECO:0007669"/>
    <property type="project" value="UniProtKB-SubCell"/>
</dbReference>
<evidence type="ECO:0000313" key="20">
    <source>
        <dbReference type="Proteomes" id="UP000179157"/>
    </source>
</evidence>
<evidence type="ECO:0000256" key="13">
    <source>
        <dbReference type="ARBA" id="ARBA00023136"/>
    </source>
</evidence>
<feature type="transmembrane region" description="Helical" evidence="14">
    <location>
        <begin position="227"/>
        <end position="246"/>
    </location>
</feature>
<dbReference type="SUPFAM" id="SSF54631">
    <property type="entry name" value="CBS-domain pair"/>
    <property type="match status" value="1"/>
</dbReference>
<evidence type="ECO:0000256" key="1">
    <source>
        <dbReference type="ARBA" id="ARBA00004651"/>
    </source>
</evidence>
<keyword evidence="8 14" id="KW-0378">Hydrolase</keyword>
<proteinExistence type="inferred from homology"/>
<feature type="domain" description="CBS" evidence="18">
    <location>
        <begin position="264"/>
        <end position="320"/>
    </location>
</feature>